<dbReference type="Proteomes" id="UP000519023">
    <property type="component" value="Unassembled WGS sequence"/>
</dbReference>
<evidence type="ECO:0000256" key="2">
    <source>
        <dbReference type="ARBA" id="ARBA00029447"/>
    </source>
</evidence>
<dbReference type="PRINTS" id="PR00260">
    <property type="entry name" value="CHEMTRNSDUCR"/>
</dbReference>
<feature type="coiled-coil region" evidence="4">
    <location>
        <begin position="197"/>
        <end position="224"/>
    </location>
</feature>
<reference evidence="7 8" key="1">
    <citation type="submission" date="2020-04" db="EMBL/GenBank/DDBJ databases">
        <title>Sphingobium sp. AR-3-1 isolated from Arctic soil.</title>
        <authorList>
            <person name="Dahal R.H."/>
            <person name="Chaudhary D.K."/>
        </authorList>
    </citation>
    <scope>NUCLEOTIDE SEQUENCE [LARGE SCALE GENOMIC DNA]</scope>
    <source>
        <strain evidence="7 8">AR-3-1</strain>
    </source>
</reference>
<dbReference type="GO" id="GO:0016020">
    <property type="term" value="C:membrane"/>
    <property type="evidence" value="ECO:0007669"/>
    <property type="project" value="InterPro"/>
</dbReference>
<dbReference type="PANTHER" id="PTHR32089:SF112">
    <property type="entry name" value="LYSOZYME-LIKE PROTEIN-RELATED"/>
    <property type="match status" value="1"/>
</dbReference>
<keyword evidence="1 3" id="KW-0807">Transducer</keyword>
<dbReference type="InterPro" id="IPR004090">
    <property type="entry name" value="Chemotax_Me-accpt_rcpt"/>
</dbReference>
<feature type="domain" description="Methyl-accepting transducer" evidence="6">
    <location>
        <begin position="254"/>
        <end position="479"/>
    </location>
</feature>
<sequence>MSAMTSLDRLRLQGLRILLFANWIWTVAIGLAGLLLGAEHSGRALFLSALVNALPTIRVMRERRDLEARLAMGTLAAVQPAIGLYLLSGHGWQMDGHMFFFVALAGLALLYDWRPILLAASLTAAHHLALSLFLPTWVFPDNANIGRVAIHGVAVVLQAAVLCYLTIRLRAMLLALDGHMAQAGQLAQQAEKGRHAAEAAMTASREMETRAARLREQQEAEKARMATDRRAATLTLVGDFRHSVAEIVGAVGAAAQELDDSARQLNQLAQRASEGTEETVAIAEQSSANATMLARRIDQLSESITAIASASHQQAMLGGEAQRVSTKGHQAVHDLEDRTTSITSFADSITDIAARTNLLALNATIEAARAGEVGRGFAVVAGEVKQLAGQAANATGEIHALAWSARQGAGVAREALSDVAGAVEQLAEAADAIQRAVVDQRDATSAIGESARDTAQDAAIMTRQMEGVADVARDTESLSGRVSSAASSLSQTAKALQRAAEQFVAQLEAA</sequence>
<feature type="transmembrane region" description="Helical" evidence="5">
    <location>
        <begin position="68"/>
        <end position="88"/>
    </location>
</feature>
<dbReference type="GO" id="GO:0007165">
    <property type="term" value="P:signal transduction"/>
    <property type="evidence" value="ECO:0007669"/>
    <property type="project" value="UniProtKB-KW"/>
</dbReference>
<comment type="similarity">
    <text evidence="2">Belongs to the methyl-accepting chemotaxis (MCP) protein family.</text>
</comment>
<feature type="transmembrane region" description="Helical" evidence="5">
    <location>
        <begin position="20"/>
        <end position="38"/>
    </location>
</feature>
<dbReference type="Gene3D" id="1.10.287.950">
    <property type="entry name" value="Methyl-accepting chemotaxis protein"/>
    <property type="match status" value="1"/>
</dbReference>
<proteinExistence type="inferred from homology"/>
<dbReference type="GO" id="GO:0006935">
    <property type="term" value="P:chemotaxis"/>
    <property type="evidence" value="ECO:0007669"/>
    <property type="project" value="InterPro"/>
</dbReference>
<evidence type="ECO:0000256" key="5">
    <source>
        <dbReference type="SAM" id="Phobius"/>
    </source>
</evidence>
<name>A0A7X9WSU0_9SPHN</name>
<evidence type="ECO:0000259" key="6">
    <source>
        <dbReference type="PROSITE" id="PS50111"/>
    </source>
</evidence>
<evidence type="ECO:0000256" key="1">
    <source>
        <dbReference type="ARBA" id="ARBA00023224"/>
    </source>
</evidence>
<comment type="caution">
    <text evidence="7">The sequence shown here is derived from an EMBL/GenBank/DDBJ whole genome shotgun (WGS) entry which is preliminary data.</text>
</comment>
<dbReference type="EMBL" id="JABBFV010000001">
    <property type="protein sequence ID" value="NML08893.1"/>
    <property type="molecule type" value="Genomic_DNA"/>
</dbReference>
<feature type="transmembrane region" description="Helical" evidence="5">
    <location>
        <begin position="145"/>
        <end position="167"/>
    </location>
</feature>
<dbReference type="PANTHER" id="PTHR32089">
    <property type="entry name" value="METHYL-ACCEPTING CHEMOTAXIS PROTEIN MCPB"/>
    <property type="match status" value="1"/>
</dbReference>
<dbReference type="InterPro" id="IPR004089">
    <property type="entry name" value="MCPsignal_dom"/>
</dbReference>
<keyword evidence="8" id="KW-1185">Reference proteome</keyword>
<keyword evidence="5" id="KW-1133">Transmembrane helix</keyword>
<feature type="coiled-coil region" evidence="4">
    <location>
        <begin position="251"/>
        <end position="278"/>
    </location>
</feature>
<dbReference type="SUPFAM" id="SSF58104">
    <property type="entry name" value="Methyl-accepting chemotaxis protein (MCP) signaling domain"/>
    <property type="match status" value="1"/>
</dbReference>
<evidence type="ECO:0000313" key="7">
    <source>
        <dbReference type="EMBL" id="NML08893.1"/>
    </source>
</evidence>
<evidence type="ECO:0000256" key="3">
    <source>
        <dbReference type="PROSITE-ProRule" id="PRU00284"/>
    </source>
</evidence>
<evidence type="ECO:0000313" key="8">
    <source>
        <dbReference type="Proteomes" id="UP000519023"/>
    </source>
</evidence>
<keyword evidence="5" id="KW-0812">Transmembrane</keyword>
<feature type="transmembrane region" description="Helical" evidence="5">
    <location>
        <begin position="118"/>
        <end position="139"/>
    </location>
</feature>
<keyword evidence="5" id="KW-0472">Membrane</keyword>
<protein>
    <submittedName>
        <fullName evidence="7">Chemotaxis protein</fullName>
    </submittedName>
</protein>
<evidence type="ECO:0000256" key="4">
    <source>
        <dbReference type="SAM" id="Coils"/>
    </source>
</evidence>
<dbReference type="PROSITE" id="PS50111">
    <property type="entry name" value="CHEMOTAXIS_TRANSDUC_2"/>
    <property type="match status" value="1"/>
</dbReference>
<accession>A0A7X9WSU0</accession>
<dbReference type="AlphaFoldDB" id="A0A7X9WSU0"/>
<dbReference type="GO" id="GO:0004888">
    <property type="term" value="F:transmembrane signaling receptor activity"/>
    <property type="evidence" value="ECO:0007669"/>
    <property type="project" value="InterPro"/>
</dbReference>
<dbReference type="Pfam" id="PF00015">
    <property type="entry name" value="MCPsignal"/>
    <property type="match status" value="1"/>
</dbReference>
<organism evidence="7 8">
    <name type="scientific">Sphingobium psychrophilum</name>
    <dbReference type="NCBI Taxonomy" id="2728834"/>
    <lineage>
        <taxon>Bacteria</taxon>
        <taxon>Pseudomonadati</taxon>
        <taxon>Pseudomonadota</taxon>
        <taxon>Alphaproteobacteria</taxon>
        <taxon>Sphingomonadales</taxon>
        <taxon>Sphingomonadaceae</taxon>
        <taxon>Sphingobium</taxon>
    </lineage>
</organism>
<gene>
    <name evidence="7" type="ORF">HHL08_01830</name>
</gene>
<dbReference type="SMART" id="SM00283">
    <property type="entry name" value="MA"/>
    <property type="match status" value="1"/>
</dbReference>
<keyword evidence="4" id="KW-0175">Coiled coil</keyword>